<dbReference type="Proteomes" id="UP000322225">
    <property type="component" value="Chromosome 4"/>
</dbReference>
<dbReference type="EMBL" id="CP144054">
    <property type="protein sequence ID" value="WWD17730.1"/>
    <property type="molecule type" value="Genomic_DNA"/>
</dbReference>
<dbReference type="Gene3D" id="2.170.270.10">
    <property type="entry name" value="SET domain"/>
    <property type="match status" value="1"/>
</dbReference>
<dbReference type="InterPro" id="IPR011990">
    <property type="entry name" value="TPR-like_helical_dom_sf"/>
</dbReference>
<feature type="compositionally biased region" description="Basic and acidic residues" evidence="1">
    <location>
        <begin position="9"/>
        <end position="27"/>
    </location>
</feature>
<accession>A0A5M6C378</accession>
<name>A0A5M6C378_9TREE</name>
<dbReference type="KEGG" id="ksn:43588968"/>
<dbReference type="InterPro" id="IPR001214">
    <property type="entry name" value="SET_dom"/>
</dbReference>
<dbReference type="PROSITE" id="PS50280">
    <property type="entry name" value="SET"/>
    <property type="match status" value="1"/>
</dbReference>
<dbReference type="Gene3D" id="1.25.40.10">
    <property type="entry name" value="Tetratricopeptide repeat domain"/>
    <property type="match status" value="1"/>
</dbReference>
<dbReference type="SUPFAM" id="SSF82199">
    <property type="entry name" value="SET domain"/>
    <property type="match status" value="1"/>
</dbReference>
<dbReference type="SMART" id="SM00317">
    <property type="entry name" value="SET"/>
    <property type="match status" value="1"/>
</dbReference>
<evidence type="ECO:0000313" key="2">
    <source>
        <dbReference type="EMBL" id="WWD17730.1"/>
    </source>
</evidence>
<dbReference type="OrthoDB" id="2567960at2759"/>
<dbReference type="PANTHER" id="PTHR47643:SF2">
    <property type="entry name" value="TPR DOMAIN PROTEIN (AFU_ORTHOLOGUE AFUA_5G12710)"/>
    <property type="match status" value="1"/>
</dbReference>
<dbReference type="PANTHER" id="PTHR47643">
    <property type="entry name" value="TPR DOMAIN PROTEIN (AFU_ORTHOLOGUE AFUA_5G12710)"/>
    <property type="match status" value="1"/>
</dbReference>
<dbReference type="RefSeq" id="XP_031860943.1">
    <property type="nucleotide sequence ID" value="XM_032004828.1"/>
</dbReference>
<organism evidence="2 3">
    <name type="scientific">Kwoniella shandongensis</name>
    <dbReference type="NCBI Taxonomy" id="1734106"/>
    <lineage>
        <taxon>Eukaryota</taxon>
        <taxon>Fungi</taxon>
        <taxon>Dikarya</taxon>
        <taxon>Basidiomycota</taxon>
        <taxon>Agaricomycotina</taxon>
        <taxon>Tremellomycetes</taxon>
        <taxon>Tremellales</taxon>
        <taxon>Cryptococcaceae</taxon>
        <taxon>Kwoniella</taxon>
    </lineage>
</organism>
<reference evidence="2" key="1">
    <citation type="submission" date="2017-08" db="EMBL/GenBank/DDBJ databases">
        <authorList>
            <person name="Cuomo C."/>
            <person name="Billmyre B."/>
            <person name="Heitman J."/>
        </authorList>
    </citation>
    <scope>NUCLEOTIDE SEQUENCE</scope>
    <source>
        <strain evidence="2">CBS 12478</strain>
    </source>
</reference>
<dbReference type="CDD" id="cd20071">
    <property type="entry name" value="SET_SMYD"/>
    <property type="match status" value="1"/>
</dbReference>
<proteinExistence type="predicted"/>
<reference evidence="2" key="2">
    <citation type="submission" date="2024-01" db="EMBL/GenBank/DDBJ databases">
        <title>Comparative genomics of Cryptococcus and Kwoniella reveals pathogenesis evolution and contrasting modes of karyotype evolution via chromosome fusion or intercentromeric recombination.</title>
        <authorList>
            <person name="Coelho M.A."/>
            <person name="David-Palma M."/>
            <person name="Shea T."/>
            <person name="Bowers K."/>
            <person name="McGinley-Smith S."/>
            <person name="Mohammad A.W."/>
            <person name="Gnirke A."/>
            <person name="Yurkov A.M."/>
            <person name="Nowrousian M."/>
            <person name="Sun S."/>
            <person name="Cuomo C.A."/>
            <person name="Heitman J."/>
        </authorList>
    </citation>
    <scope>NUCLEOTIDE SEQUENCE</scope>
    <source>
        <strain evidence="2">CBS 12478</strain>
    </source>
</reference>
<dbReference type="InterPro" id="IPR046341">
    <property type="entry name" value="SET_dom_sf"/>
</dbReference>
<evidence type="ECO:0000313" key="3">
    <source>
        <dbReference type="Proteomes" id="UP000322225"/>
    </source>
</evidence>
<gene>
    <name evidence="2" type="ORF">CI109_102171</name>
</gene>
<feature type="region of interest" description="Disordered" evidence="1">
    <location>
        <begin position="1"/>
        <end position="27"/>
    </location>
</feature>
<dbReference type="AlphaFoldDB" id="A0A5M6C378"/>
<dbReference type="Pfam" id="PF00856">
    <property type="entry name" value="SET"/>
    <property type="match status" value="1"/>
</dbReference>
<sequence length="792" mass="88339">MKTPVSKRSSQEEGGAKGISRMEEEYERVAKKAKEAYERNRTTPPTPVDINLIPRRETVVAAEKDRVHIPSDPKHKRILQVFRGGPFRSSTKTVEELEHVAIRQLICPTRNEGKVLICRVLTTSLIGNGITFHVEDPEGFSLPVTIQHPTPRPSYGISATILQDLYPPGTTLAIKEPDVRFGLSGAYALRVEVPVDVVLVNGRSSTIARIKWSTGSAGPDELSWEEHKAAGNMAMGRREYMAQLIAIRHYTLALGDPEVTADPYKALLIGLNRAQAYLDIQQFGSAYRECHYARTLVEDGGKTGTPIEITQDQKKKLYWRMMKAAYGLRLCDEAQAILTSKCSGLAISELPDYVLKIVTQKTGALHGRYDWTKLWEETRLTPSPNLDVADYTGPIEVRIIPGRGRGLVLTQNVQTGQVLLASKAVITGHLSEAPNTALVGLDFGSNISTDTTQVLALDKAIHRLLDDPSFMQCLNGLHTGRRDDPASVQNEFPIAISEEQRLADILQDRLPEIDINKIAGVLDANSFGVSPLSRRASDTGMAETATMLFGLPSLANHSCLPNVMVVHWGDMIVYRALYDIPSDTELLVSYFSGEEAYIERSTLAERWGFTCSCPLCVTDRKDDYVVREMLLGQEYPKALDHPDPRVALKEMMQLEKKVASTYQKGREGMRPELRPIWRRIADFWWKIDGRHSIPAERLSLECVGTIFSTGEQRAAHGRTIERLPDNASDGKIISMLNIAHAYFRFTSNPVEGTAWARTAYWAHEMILGGGLAIFLERFQDHLPHGYPIAWET</sequence>
<dbReference type="InterPro" id="IPR053209">
    <property type="entry name" value="Gramillin-biosynth_MTr"/>
</dbReference>
<protein>
    <submittedName>
        <fullName evidence="2">Uncharacterized protein</fullName>
    </submittedName>
</protein>
<keyword evidence="3" id="KW-1185">Reference proteome</keyword>
<dbReference type="GeneID" id="43588968"/>
<evidence type="ECO:0000256" key="1">
    <source>
        <dbReference type="SAM" id="MobiDB-lite"/>
    </source>
</evidence>